<reference evidence="3" key="1">
    <citation type="journal article" date="2019" name="Int. J. Syst. Evol. Microbiol.">
        <title>The Global Catalogue of Microorganisms (GCM) 10K type strain sequencing project: providing services to taxonomists for standard genome sequencing and annotation.</title>
        <authorList>
            <consortium name="The Broad Institute Genomics Platform"/>
            <consortium name="The Broad Institute Genome Sequencing Center for Infectious Disease"/>
            <person name="Wu L."/>
            <person name="Ma J."/>
        </authorList>
    </citation>
    <scope>NUCLEOTIDE SEQUENCE [LARGE SCALE GENOMIC DNA]</scope>
    <source>
        <strain evidence="3">JCM 17841</strain>
    </source>
</reference>
<feature type="signal peptide" evidence="1">
    <location>
        <begin position="1"/>
        <end position="19"/>
    </location>
</feature>
<evidence type="ECO:0000313" key="2">
    <source>
        <dbReference type="EMBL" id="GAA4493472.1"/>
    </source>
</evidence>
<dbReference type="EMBL" id="BAABGQ010000003">
    <property type="protein sequence ID" value="GAA4493472.1"/>
    <property type="molecule type" value="Genomic_DNA"/>
</dbReference>
<protein>
    <submittedName>
        <fullName evidence="2">Uncharacterized protein</fullName>
    </submittedName>
</protein>
<keyword evidence="3" id="KW-1185">Reference proteome</keyword>
<dbReference type="RefSeq" id="WP_208130189.1">
    <property type="nucleotide sequence ID" value="NZ_BAABGQ010000003.1"/>
</dbReference>
<sequence length="206" mass="22726">MLKHYSLGVLLLAAGPAVAQTPAPVPAAPAVHLPPTSFKGGAYQLKAHPDWKRAKLLYDDQTLSVSDADHKPQYALVYPADSVRAFAIGRDTFSVVHDVDMPRSVQRRRNLFVRNLYRRGGFQVAEYVSVMPSPQPPMVYTLLAQDGQVRAVLPPNNVQFRLALAKALLDYTALSQQLELDPKIIPEQLPELLAAYGRWKATSGSK</sequence>
<organism evidence="2 3">
    <name type="scientific">Hymenobacter ginsengisoli</name>
    <dbReference type="NCBI Taxonomy" id="1051626"/>
    <lineage>
        <taxon>Bacteria</taxon>
        <taxon>Pseudomonadati</taxon>
        <taxon>Bacteroidota</taxon>
        <taxon>Cytophagia</taxon>
        <taxon>Cytophagales</taxon>
        <taxon>Hymenobacteraceae</taxon>
        <taxon>Hymenobacter</taxon>
    </lineage>
</organism>
<feature type="chain" id="PRO_5046926548" evidence="1">
    <location>
        <begin position="20"/>
        <end position="206"/>
    </location>
</feature>
<name>A0ABP8PUV3_9BACT</name>
<accession>A0ABP8PUV3</accession>
<comment type="caution">
    <text evidence="2">The sequence shown here is derived from an EMBL/GenBank/DDBJ whole genome shotgun (WGS) entry which is preliminary data.</text>
</comment>
<evidence type="ECO:0000313" key="3">
    <source>
        <dbReference type="Proteomes" id="UP001501243"/>
    </source>
</evidence>
<gene>
    <name evidence="2" type="ORF">GCM10023172_02070</name>
</gene>
<proteinExistence type="predicted"/>
<keyword evidence="1" id="KW-0732">Signal</keyword>
<dbReference type="Proteomes" id="UP001501243">
    <property type="component" value="Unassembled WGS sequence"/>
</dbReference>
<evidence type="ECO:0000256" key="1">
    <source>
        <dbReference type="SAM" id="SignalP"/>
    </source>
</evidence>